<dbReference type="AlphaFoldDB" id="A0A165T3T6"/>
<gene>
    <name evidence="2" type="ORF">NEOLEDRAFT_270265</name>
</gene>
<dbReference type="OrthoDB" id="2965483at2759"/>
<protein>
    <recommendedName>
        <fullName evidence="4">USP8 dimerisation domain-containing protein</fullName>
    </recommendedName>
</protein>
<proteinExistence type="predicted"/>
<evidence type="ECO:0008006" key="4">
    <source>
        <dbReference type="Google" id="ProtNLM"/>
    </source>
</evidence>
<dbReference type="Proteomes" id="UP000076761">
    <property type="component" value="Unassembled WGS sequence"/>
</dbReference>
<reference evidence="2 3" key="1">
    <citation type="journal article" date="2016" name="Mol. Biol. Evol.">
        <title>Comparative Genomics of Early-Diverging Mushroom-Forming Fungi Provides Insights into the Origins of Lignocellulose Decay Capabilities.</title>
        <authorList>
            <person name="Nagy L.G."/>
            <person name="Riley R."/>
            <person name="Tritt A."/>
            <person name="Adam C."/>
            <person name="Daum C."/>
            <person name="Floudas D."/>
            <person name="Sun H."/>
            <person name="Yadav J.S."/>
            <person name="Pangilinan J."/>
            <person name="Larsson K.H."/>
            <person name="Matsuura K."/>
            <person name="Barry K."/>
            <person name="Labutti K."/>
            <person name="Kuo R."/>
            <person name="Ohm R.A."/>
            <person name="Bhattacharya S.S."/>
            <person name="Shirouzu T."/>
            <person name="Yoshinaga Y."/>
            <person name="Martin F.M."/>
            <person name="Grigoriev I.V."/>
            <person name="Hibbett D.S."/>
        </authorList>
    </citation>
    <scope>NUCLEOTIDE SEQUENCE [LARGE SCALE GENOMIC DNA]</scope>
    <source>
        <strain evidence="2 3">HHB14362 ss-1</strain>
    </source>
</reference>
<dbReference type="EMBL" id="KV425568">
    <property type="protein sequence ID" value="KZT26101.1"/>
    <property type="molecule type" value="Genomic_DNA"/>
</dbReference>
<organism evidence="2 3">
    <name type="scientific">Neolentinus lepideus HHB14362 ss-1</name>
    <dbReference type="NCBI Taxonomy" id="1314782"/>
    <lineage>
        <taxon>Eukaryota</taxon>
        <taxon>Fungi</taxon>
        <taxon>Dikarya</taxon>
        <taxon>Basidiomycota</taxon>
        <taxon>Agaricomycotina</taxon>
        <taxon>Agaricomycetes</taxon>
        <taxon>Gloeophyllales</taxon>
        <taxon>Gloeophyllaceae</taxon>
        <taxon>Neolentinus</taxon>
    </lineage>
</organism>
<keyword evidence="3" id="KW-1185">Reference proteome</keyword>
<evidence type="ECO:0000256" key="1">
    <source>
        <dbReference type="SAM" id="MobiDB-lite"/>
    </source>
</evidence>
<sequence length="157" mass="17001">MASANNLATSTPPRGPISPSTTLVYPVTPSRLSVPAHPAGPRSANRPPSISELATLAKEGLLNGPKDLKHYLRTAQRSRDLGKEYVKAGDLEAAFVEFARAASIVLDILPAHQDYLSLLNESQRHNLGLVRYLSLVYAFYVSRLLCESCSDTLVATL</sequence>
<evidence type="ECO:0000313" key="2">
    <source>
        <dbReference type="EMBL" id="KZT26101.1"/>
    </source>
</evidence>
<feature type="region of interest" description="Disordered" evidence="1">
    <location>
        <begin position="1"/>
        <end position="21"/>
    </location>
</feature>
<dbReference type="InParanoid" id="A0A165T3T6"/>
<dbReference type="Gene3D" id="1.20.58.80">
    <property type="entry name" value="Phosphotransferase system, lactose/cellobiose-type IIA subunit"/>
    <property type="match status" value="1"/>
</dbReference>
<dbReference type="STRING" id="1314782.A0A165T3T6"/>
<evidence type="ECO:0000313" key="3">
    <source>
        <dbReference type="Proteomes" id="UP000076761"/>
    </source>
</evidence>
<name>A0A165T3T6_9AGAM</name>
<accession>A0A165T3T6</accession>